<dbReference type="AlphaFoldDB" id="D8QJH5"/>
<dbReference type="Gene3D" id="3.30.710.10">
    <property type="entry name" value="Potassium Channel Kv1.1, Chain A"/>
    <property type="match status" value="1"/>
</dbReference>
<dbReference type="InParanoid" id="D8QJH5"/>
<proteinExistence type="predicted"/>
<dbReference type="EMBL" id="GL377314">
    <property type="protein sequence ID" value="EFI92093.1"/>
    <property type="molecule type" value="Genomic_DNA"/>
</dbReference>
<dbReference type="KEGG" id="scm:SCHCO_02555161"/>
<gene>
    <name evidence="2" type="ORF">SCHCODRAFT_114001</name>
</gene>
<dbReference type="InterPro" id="IPR011333">
    <property type="entry name" value="SKP1/BTB/POZ_sf"/>
</dbReference>
<dbReference type="VEuPathDB" id="FungiDB:SCHCODRAFT_02555161"/>
<evidence type="ECO:0000313" key="2">
    <source>
        <dbReference type="EMBL" id="EFI92093.1"/>
    </source>
</evidence>
<evidence type="ECO:0008006" key="4">
    <source>
        <dbReference type="Google" id="ProtNLM"/>
    </source>
</evidence>
<dbReference type="eggNOG" id="ENOG502SQXV">
    <property type="taxonomic scope" value="Eukaryota"/>
</dbReference>
<feature type="region of interest" description="Disordered" evidence="1">
    <location>
        <begin position="1"/>
        <end position="20"/>
    </location>
</feature>
<feature type="compositionally biased region" description="Polar residues" evidence="1">
    <location>
        <begin position="10"/>
        <end position="20"/>
    </location>
</feature>
<sequence length="287" mass="32243">MSDDARARETGTSTPDRQSTRFASTDEDVIVFRSIDGTLFNIHRCNLRCATDGPFAEDFPPTPGEKVELTEDADTLETLFSFVYPGVYPTLVDMPFHKLALVAEAAEKYRVASAMAMCRVTIHLGALYKEHAIEALQYAYKHGYEDLLNLAAPYSLNTSVRDVRRVWPLPLIVAWAECKEAWLRAFREDCYEIRHRFQHHTGGKCMQWSKVVSAVDERASDAASRAIFVDLDVLFDGASEGVACIGGTYDSQSVARSKCYIQLYEWKELVRQKTSAIPSLSTFISLS</sequence>
<evidence type="ECO:0000256" key="1">
    <source>
        <dbReference type="SAM" id="MobiDB-lite"/>
    </source>
</evidence>
<keyword evidence="3" id="KW-1185">Reference proteome</keyword>
<protein>
    <recommendedName>
        <fullName evidence="4">BTB domain-containing protein</fullName>
    </recommendedName>
</protein>
<reference evidence="2 3" key="1">
    <citation type="journal article" date="2010" name="Nat. Biotechnol.">
        <title>Genome sequence of the model mushroom Schizophyllum commune.</title>
        <authorList>
            <person name="Ohm R.A."/>
            <person name="de Jong J.F."/>
            <person name="Lugones L.G."/>
            <person name="Aerts A."/>
            <person name="Kothe E."/>
            <person name="Stajich J.E."/>
            <person name="de Vries R.P."/>
            <person name="Record E."/>
            <person name="Levasseur A."/>
            <person name="Baker S.E."/>
            <person name="Bartholomew K.A."/>
            <person name="Coutinho P.M."/>
            <person name="Erdmann S."/>
            <person name="Fowler T.J."/>
            <person name="Gathman A.C."/>
            <person name="Lombard V."/>
            <person name="Henrissat B."/>
            <person name="Knabe N."/>
            <person name="Kuees U."/>
            <person name="Lilly W.W."/>
            <person name="Lindquist E."/>
            <person name="Lucas S."/>
            <person name="Magnuson J.K."/>
            <person name="Piumi F."/>
            <person name="Raudaskoski M."/>
            <person name="Salamov A."/>
            <person name="Schmutz J."/>
            <person name="Schwarze F.W.M.R."/>
            <person name="vanKuyk P.A."/>
            <person name="Horton J.S."/>
            <person name="Grigoriev I.V."/>
            <person name="Woesten H.A.B."/>
        </authorList>
    </citation>
    <scope>NUCLEOTIDE SEQUENCE [LARGE SCALE GENOMIC DNA]</scope>
    <source>
        <strain evidence="3">H4-8 / FGSC 9210</strain>
    </source>
</reference>
<dbReference type="RefSeq" id="XP_003026996.1">
    <property type="nucleotide sequence ID" value="XM_003026950.1"/>
</dbReference>
<dbReference type="Proteomes" id="UP000007431">
    <property type="component" value="Unassembled WGS sequence"/>
</dbReference>
<evidence type="ECO:0000313" key="3">
    <source>
        <dbReference type="Proteomes" id="UP000007431"/>
    </source>
</evidence>
<dbReference type="OrthoDB" id="2981936at2759"/>
<name>D8QJH5_SCHCM</name>
<dbReference type="STRING" id="578458.D8QJH5"/>
<dbReference type="HOGENOM" id="CLU_075133_0_0_1"/>
<feature type="non-terminal residue" evidence="2">
    <location>
        <position position="287"/>
    </location>
</feature>
<accession>D8QJH5</accession>
<dbReference type="GeneID" id="9593335"/>
<organism evidence="3">
    <name type="scientific">Schizophyllum commune (strain H4-8 / FGSC 9210)</name>
    <name type="common">Split gill fungus</name>
    <dbReference type="NCBI Taxonomy" id="578458"/>
    <lineage>
        <taxon>Eukaryota</taxon>
        <taxon>Fungi</taxon>
        <taxon>Dikarya</taxon>
        <taxon>Basidiomycota</taxon>
        <taxon>Agaricomycotina</taxon>
        <taxon>Agaricomycetes</taxon>
        <taxon>Agaricomycetidae</taxon>
        <taxon>Agaricales</taxon>
        <taxon>Schizophyllaceae</taxon>
        <taxon>Schizophyllum</taxon>
    </lineage>
</organism>